<feature type="compositionally biased region" description="Basic and acidic residues" evidence="1">
    <location>
        <begin position="17"/>
        <end position="30"/>
    </location>
</feature>
<evidence type="ECO:0000313" key="4">
    <source>
        <dbReference type="Proteomes" id="UP001316384"/>
    </source>
</evidence>
<feature type="region of interest" description="Disordered" evidence="1">
    <location>
        <begin position="1"/>
        <end position="124"/>
    </location>
</feature>
<evidence type="ECO:0008006" key="5">
    <source>
        <dbReference type="Google" id="ProtNLM"/>
    </source>
</evidence>
<keyword evidence="2" id="KW-0472">Membrane</keyword>
<protein>
    <recommendedName>
        <fullName evidence="5">Serine protease</fullName>
    </recommendedName>
</protein>
<feature type="transmembrane region" description="Helical" evidence="2">
    <location>
        <begin position="155"/>
        <end position="176"/>
    </location>
</feature>
<name>A0ABY5KS66_9CELL</name>
<evidence type="ECO:0000256" key="1">
    <source>
        <dbReference type="SAM" id="MobiDB-lite"/>
    </source>
</evidence>
<sequence>MLEQPWPSPGPGPQQPRDAHRQHWANDARHRPPTGGSAASSGPDAWGERPAREPAVRRRADRVHRDDAVARDGVERSGHEDGVGRPDAPARDGREPERRRPSSARWVPAEEWIPDPTPAPEQRWSPEQDWLAAFADRGEAAEPPSARSRAGRGRWVVAGGAVLVLGVALAVGLLAFL</sequence>
<dbReference type="RefSeq" id="WP_227577040.1">
    <property type="nucleotide sequence ID" value="NZ_CP101987.1"/>
</dbReference>
<evidence type="ECO:0000256" key="2">
    <source>
        <dbReference type="SAM" id="Phobius"/>
    </source>
</evidence>
<dbReference type="EMBL" id="CP101987">
    <property type="protein sequence ID" value="UUI72006.1"/>
    <property type="molecule type" value="Genomic_DNA"/>
</dbReference>
<accession>A0ABY5KS66</accession>
<feature type="compositionally biased region" description="Basic and acidic residues" evidence="1">
    <location>
        <begin position="46"/>
        <end position="100"/>
    </location>
</feature>
<proteinExistence type="predicted"/>
<dbReference type="Proteomes" id="UP001316384">
    <property type="component" value="Chromosome"/>
</dbReference>
<organism evidence="3 4">
    <name type="scientific">Cellulomonas xiejunii</name>
    <dbReference type="NCBI Taxonomy" id="2968083"/>
    <lineage>
        <taxon>Bacteria</taxon>
        <taxon>Bacillati</taxon>
        <taxon>Actinomycetota</taxon>
        <taxon>Actinomycetes</taxon>
        <taxon>Micrococcales</taxon>
        <taxon>Cellulomonadaceae</taxon>
        <taxon>Cellulomonas</taxon>
    </lineage>
</organism>
<reference evidence="3 4" key="1">
    <citation type="submission" date="2022-07" db="EMBL/GenBank/DDBJ databases">
        <title>Novel species in genus cellulomonas.</title>
        <authorList>
            <person name="Ye L."/>
        </authorList>
    </citation>
    <scope>NUCLEOTIDE SEQUENCE [LARGE SCALE GENOMIC DNA]</scope>
    <source>
        <strain evidence="4">zg-B89</strain>
    </source>
</reference>
<keyword evidence="2" id="KW-0812">Transmembrane</keyword>
<keyword evidence="4" id="KW-1185">Reference proteome</keyword>
<evidence type="ECO:0000313" key="3">
    <source>
        <dbReference type="EMBL" id="UUI72006.1"/>
    </source>
</evidence>
<keyword evidence="2" id="KW-1133">Transmembrane helix</keyword>
<gene>
    <name evidence="3" type="ORF">NP048_00600</name>
</gene>
<feature type="compositionally biased region" description="Pro residues" evidence="1">
    <location>
        <begin position="1"/>
        <end position="14"/>
    </location>
</feature>